<name>G2ZPJ7_9RALS</name>
<reference evidence="1" key="2">
    <citation type="submission" date="2011-04" db="EMBL/GenBank/DDBJ databases">
        <authorList>
            <person name="Genoscope - CEA"/>
        </authorList>
    </citation>
    <scope>NUCLEOTIDE SEQUENCE</scope>
    <source>
        <strain evidence="1">R229</strain>
    </source>
</reference>
<organism evidence="1">
    <name type="scientific">blood disease bacterium R229</name>
    <dbReference type="NCBI Taxonomy" id="741978"/>
    <lineage>
        <taxon>Bacteria</taxon>
        <taxon>Pseudomonadati</taxon>
        <taxon>Pseudomonadota</taxon>
        <taxon>Betaproteobacteria</taxon>
        <taxon>Burkholderiales</taxon>
        <taxon>Burkholderiaceae</taxon>
        <taxon>Ralstonia</taxon>
        <taxon>Ralstonia solanacearum species complex</taxon>
    </lineage>
</organism>
<dbReference type="AlphaFoldDB" id="G2ZPJ7"/>
<sequence length="74" mass="8129">MSHNGEIEVVAAVFRVVVSVPEALAVLKLVSPSPPPQPASMRAAIEAATSGMHRRMRFAAAIRNLDFMSKWRNR</sequence>
<reference evidence="1" key="1">
    <citation type="journal article" date="2011" name="PLoS ONE">
        <title>Ralstonia syzygii, the Blood Disease Bacterium and some Asian R. solanacearum strains form a single genomic species despite divergent lifestyles.</title>
        <authorList>
            <person name="Remenant B."/>
            <person name="de Cambiaire J.C."/>
            <person name="Cellier G."/>
            <person name="Jacobs J.M."/>
            <person name="Mangenot S."/>
            <person name="Barbe V."/>
            <person name="Lajus A."/>
            <person name="Vallenet D."/>
            <person name="Medigue C."/>
            <person name="Fegan M."/>
            <person name="Allen C."/>
            <person name="Prior P."/>
        </authorList>
    </citation>
    <scope>NUCLEOTIDE SEQUENCE</scope>
    <source>
        <strain evidence="1">R229</strain>
    </source>
</reference>
<dbReference type="EMBL" id="FR854068">
    <property type="protein sequence ID" value="CCA80960.1"/>
    <property type="molecule type" value="Genomic_DNA"/>
</dbReference>
<accession>G2ZPJ7</accession>
<gene>
    <name evidence="1" type="ORF">BDB_120006</name>
</gene>
<proteinExistence type="predicted"/>
<protein>
    <submittedName>
        <fullName evidence="1">Uncharacterized protein</fullName>
    </submittedName>
</protein>
<evidence type="ECO:0000313" key="1">
    <source>
        <dbReference type="EMBL" id="CCA80960.1"/>
    </source>
</evidence>